<dbReference type="InParanoid" id="A0A6J0BL11"/>
<protein>
    <recommendedName>
        <fullName evidence="8">Beta-mannosidase</fullName>
        <ecNumber evidence="7">3.2.1.25</ecNumber>
    </recommendedName>
    <alternativeName>
        <fullName evidence="15">Lysosomal beta A mannosidase</fullName>
    </alternativeName>
    <alternativeName>
        <fullName evidence="16">Mannanase</fullName>
    </alternativeName>
</protein>
<comment type="similarity">
    <text evidence="5">Belongs to the glycosyl hydrolase 2 family.</text>
</comment>
<evidence type="ECO:0000256" key="14">
    <source>
        <dbReference type="ARBA" id="ARBA00023295"/>
    </source>
</evidence>
<name>A0A6J0BL11_NEOLC</name>
<evidence type="ECO:0000256" key="12">
    <source>
        <dbReference type="ARBA" id="ARBA00023180"/>
    </source>
</evidence>
<dbReference type="Proteomes" id="UP000829291">
    <property type="component" value="Chromosome 5"/>
</dbReference>
<dbReference type="InterPro" id="IPR054593">
    <property type="entry name" value="Beta-mannosidase-like_N2"/>
</dbReference>
<keyword evidence="12" id="KW-0325">Glycoprotein</keyword>
<dbReference type="InterPro" id="IPR008979">
    <property type="entry name" value="Galactose-bd-like_sf"/>
</dbReference>
<dbReference type="InterPro" id="IPR036156">
    <property type="entry name" value="Beta-gal/glucu_dom_sf"/>
</dbReference>
<evidence type="ECO:0000313" key="22">
    <source>
        <dbReference type="RefSeq" id="XP_015514937.1"/>
    </source>
</evidence>
<evidence type="ECO:0000259" key="20">
    <source>
        <dbReference type="Pfam" id="PF22666"/>
    </source>
</evidence>
<dbReference type="GO" id="GO:0004567">
    <property type="term" value="F:beta-mannosidase activity"/>
    <property type="evidence" value="ECO:0007669"/>
    <property type="project" value="UniProtKB-EC"/>
</dbReference>
<dbReference type="GeneID" id="107220739"/>
<accession>A0A6J0BL11</accession>
<dbReference type="RefSeq" id="XP_015514937.1">
    <property type="nucleotide sequence ID" value="XM_015659451.2"/>
</dbReference>
<keyword evidence="11" id="KW-1015">Disulfide bond</keyword>
<dbReference type="FunFam" id="3.20.20.80:FF:000035">
    <property type="entry name" value="Mannosidase beta"/>
    <property type="match status" value="1"/>
</dbReference>
<dbReference type="GO" id="GO:0005764">
    <property type="term" value="C:lysosome"/>
    <property type="evidence" value="ECO:0007669"/>
    <property type="project" value="UniProtKB-SubCell"/>
</dbReference>
<evidence type="ECO:0000259" key="17">
    <source>
        <dbReference type="Pfam" id="PF02836"/>
    </source>
</evidence>
<dbReference type="Pfam" id="PF22666">
    <property type="entry name" value="Glyco_hydro_2_N2"/>
    <property type="match status" value="1"/>
</dbReference>
<comment type="catalytic activity">
    <reaction evidence="1">
        <text>Hydrolysis of terminal, non-reducing beta-D-mannose residues in beta-D-mannosides.</text>
        <dbReference type="EC" id="3.2.1.25"/>
    </reaction>
</comment>
<dbReference type="OrthoDB" id="2866996at2759"/>
<dbReference type="EC" id="3.2.1.25" evidence="7"/>
<dbReference type="FunFam" id="2.60.120.260:FF:000060">
    <property type="entry name" value="Probable beta-mannosidase"/>
    <property type="match status" value="1"/>
</dbReference>
<keyword evidence="9" id="KW-0732">Signal</keyword>
<dbReference type="InterPro" id="IPR017853">
    <property type="entry name" value="GH"/>
</dbReference>
<dbReference type="Gene3D" id="2.60.40.10">
    <property type="entry name" value="Immunoglobulins"/>
    <property type="match status" value="3"/>
</dbReference>
<dbReference type="InterPro" id="IPR041447">
    <property type="entry name" value="Mannosidase_ig"/>
</dbReference>
<dbReference type="AlphaFoldDB" id="A0A6J0BL11"/>
<evidence type="ECO:0000256" key="16">
    <source>
        <dbReference type="ARBA" id="ARBA00033445"/>
    </source>
</evidence>
<feature type="domain" description="Mannosidase Ig/CBM-like" evidence="19">
    <location>
        <begin position="726"/>
        <end position="825"/>
    </location>
</feature>
<dbReference type="KEGG" id="nlo:107220739"/>
<keyword evidence="21" id="KW-1185">Reference proteome</keyword>
<dbReference type="InterPro" id="IPR050887">
    <property type="entry name" value="Beta-mannosidase_GH2"/>
</dbReference>
<dbReference type="GO" id="GO:0005975">
    <property type="term" value="P:carbohydrate metabolic process"/>
    <property type="evidence" value="ECO:0007669"/>
    <property type="project" value="InterPro"/>
</dbReference>
<evidence type="ECO:0000256" key="13">
    <source>
        <dbReference type="ARBA" id="ARBA00023228"/>
    </source>
</evidence>
<organism evidence="22">
    <name type="scientific">Neodiprion lecontei</name>
    <name type="common">Redheaded pine sawfly</name>
    <dbReference type="NCBI Taxonomy" id="441921"/>
    <lineage>
        <taxon>Eukaryota</taxon>
        <taxon>Metazoa</taxon>
        <taxon>Ecdysozoa</taxon>
        <taxon>Arthropoda</taxon>
        <taxon>Hexapoda</taxon>
        <taxon>Insecta</taxon>
        <taxon>Pterygota</taxon>
        <taxon>Neoptera</taxon>
        <taxon>Endopterygota</taxon>
        <taxon>Hymenoptera</taxon>
        <taxon>Tenthredinoidea</taxon>
        <taxon>Diprionidae</taxon>
        <taxon>Diprioninae</taxon>
        <taxon>Neodiprion</taxon>
    </lineage>
</organism>
<dbReference type="Pfam" id="PF17753">
    <property type="entry name" value="Ig_mannosidase"/>
    <property type="match status" value="1"/>
</dbReference>
<dbReference type="SUPFAM" id="SSF49303">
    <property type="entry name" value="beta-Galactosidase/glucuronidase domain"/>
    <property type="match status" value="3"/>
</dbReference>
<keyword evidence="10" id="KW-0378">Hydrolase</keyword>
<gene>
    <name evidence="22" type="primary">LOC107220739</name>
</gene>
<dbReference type="PANTHER" id="PTHR43730:SF1">
    <property type="entry name" value="BETA-MANNOSIDASE"/>
    <property type="match status" value="1"/>
</dbReference>
<evidence type="ECO:0000256" key="2">
    <source>
        <dbReference type="ARBA" id="ARBA00003150"/>
    </source>
</evidence>
<comment type="subunit">
    <text evidence="6">Monomer.</text>
</comment>
<evidence type="ECO:0000259" key="18">
    <source>
        <dbReference type="Pfam" id="PF17753"/>
    </source>
</evidence>
<dbReference type="InterPro" id="IPR013783">
    <property type="entry name" value="Ig-like_fold"/>
</dbReference>
<evidence type="ECO:0000256" key="3">
    <source>
        <dbReference type="ARBA" id="ARBA00004371"/>
    </source>
</evidence>
<dbReference type="FunCoup" id="A0A6J0BL11">
    <property type="interactions" value="515"/>
</dbReference>
<evidence type="ECO:0000313" key="21">
    <source>
        <dbReference type="Proteomes" id="UP000829291"/>
    </source>
</evidence>
<dbReference type="Gene3D" id="3.20.20.80">
    <property type="entry name" value="Glycosidases"/>
    <property type="match status" value="1"/>
</dbReference>
<dbReference type="Pfam" id="PF17786">
    <property type="entry name" value="Mannosidase_ig"/>
    <property type="match status" value="1"/>
</dbReference>
<proteinExistence type="inferred from homology"/>
<evidence type="ECO:0000256" key="15">
    <source>
        <dbReference type="ARBA" id="ARBA00032581"/>
    </source>
</evidence>
<keyword evidence="14" id="KW-0326">Glycosidase</keyword>
<evidence type="ECO:0000256" key="7">
    <source>
        <dbReference type="ARBA" id="ARBA00012754"/>
    </source>
</evidence>
<evidence type="ECO:0000256" key="9">
    <source>
        <dbReference type="ARBA" id="ARBA00022729"/>
    </source>
</evidence>
<dbReference type="Gene3D" id="2.60.120.260">
    <property type="entry name" value="Galactose-binding domain-like"/>
    <property type="match status" value="1"/>
</dbReference>
<evidence type="ECO:0000256" key="1">
    <source>
        <dbReference type="ARBA" id="ARBA00000829"/>
    </source>
</evidence>
<dbReference type="GO" id="GO:0006516">
    <property type="term" value="P:glycoprotein catabolic process"/>
    <property type="evidence" value="ECO:0007669"/>
    <property type="project" value="TreeGrafter"/>
</dbReference>
<dbReference type="PANTHER" id="PTHR43730">
    <property type="entry name" value="BETA-MANNOSIDASE"/>
    <property type="match status" value="1"/>
</dbReference>
<dbReference type="InterPro" id="IPR006103">
    <property type="entry name" value="Glyco_hydro_2_cat"/>
</dbReference>
<comment type="function">
    <text evidence="2">Exoglycosidase that cleaves the single beta-linked mannose residue from the non-reducing end of all N-linked glycoprotein oligosaccharides.</text>
</comment>
<feature type="domain" description="Beta-mannosidase-like galactose-binding" evidence="20">
    <location>
        <begin position="58"/>
        <end position="225"/>
    </location>
</feature>
<evidence type="ECO:0000256" key="4">
    <source>
        <dbReference type="ARBA" id="ARBA00004740"/>
    </source>
</evidence>
<evidence type="ECO:0000256" key="11">
    <source>
        <dbReference type="ARBA" id="ARBA00023157"/>
    </source>
</evidence>
<evidence type="ECO:0000259" key="19">
    <source>
        <dbReference type="Pfam" id="PF17786"/>
    </source>
</evidence>
<keyword evidence="13" id="KW-0458">Lysosome</keyword>
<evidence type="ECO:0000256" key="10">
    <source>
        <dbReference type="ARBA" id="ARBA00022801"/>
    </source>
</evidence>
<evidence type="ECO:0000256" key="8">
    <source>
        <dbReference type="ARBA" id="ARBA00015707"/>
    </source>
</evidence>
<dbReference type="SUPFAM" id="SSF49785">
    <property type="entry name" value="Galactose-binding domain-like"/>
    <property type="match status" value="1"/>
</dbReference>
<feature type="domain" description="Glycoside hydrolase family 2 catalytic" evidence="17">
    <location>
        <begin position="446"/>
        <end position="593"/>
    </location>
</feature>
<comment type="pathway">
    <text evidence="4">Glycan metabolism; N-glycan degradation.</text>
</comment>
<dbReference type="InterPro" id="IPR041625">
    <property type="entry name" value="Beta-mannosidase_Ig"/>
</dbReference>
<comment type="subcellular location">
    <subcellularLocation>
        <location evidence="3">Lysosome</location>
    </subcellularLocation>
</comment>
<evidence type="ECO:0000256" key="5">
    <source>
        <dbReference type="ARBA" id="ARBA00007401"/>
    </source>
</evidence>
<dbReference type="SUPFAM" id="SSF51445">
    <property type="entry name" value="(Trans)glycosidases"/>
    <property type="match status" value="1"/>
</dbReference>
<dbReference type="Pfam" id="PF02836">
    <property type="entry name" value="Glyco_hydro_2_C"/>
    <property type="match status" value="1"/>
</dbReference>
<evidence type="ECO:0000256" key="6">
    <source>
        <dbReference type="ARBA" id="ARBA00011245"/>
    </source>
</evidence>
<feature type="domain" description="Beta-mannosidase Ig-fold" evidence="18">
    <location>
        <begin position="847"/>
        <end position="917"/>
    </location>
</feature>
<sequence>MCKVSFSNNLKMKLTQVSPFLSLFLFSFGAQSISLNGRWNAYILSPNDTFHRLNEGTVLFDATVPGGVYTDLVKAGIIPENLIGQNDVNNRWVGNQIFAFTTSFNVSVPFHETANAILTFHGLDTFALIFINEIPVGEATNMFVRYRFNVTKHLQVGKNNLKVILGSPIRAANELYDEQSRKYIVPPQCVPKEYNGECHVNHIRKMQASFSWDWGPAFPSIGIWKDVEVEVVKYILVTDVTADLYKKNNTWHILITAFVNTVETRNETVVCNIFADMEVNGGIHVKNSSDATLKMIEQNANVSLVLNILDSDIERWWPNGYGDQRLYPLTIEITVSNEKTRRNLKIGFRTVQLLQEPLTKGLNFYFKINDVPMFAKGSNWIPSSVFPELSAEEGTIRQLLKSAKDAHMNMLRVWGGGFYESDLFYEIADEYGIMIWQDFMFACAMYPTTDDFLDSVRQEVVQNVRRLQHHPSIAIWAGNNENEVALYGNWYGTGTKEIYKQDYIKLYVHVIKTEVERVDPSRPFVVSSPSDGLFTEKNNYLGPDPYSNLYGDVHYYNYINNGWDINQYPRPRFASEYGVESIPSIHTLASATKNIDDLKVNSSFMKHRQHLPGGYESMETLVKKNFELPQSDNATDYLIKYIYLTQINQAVSIKIETEFYRQARSSLNSVGEGMTMGALYWQLNDVWQAPSWSSIEFGGRWKMLHYYAQEFFAPIIVTSHVSPASELELYVVSDKLTEIKNCSLAINTYKWSSAMPVHTQIIREITISSNAATMVANFGLDHYLEQADCGGVTLRKRKCIIELVLMDKDKSAIAPNNYIYPAPLKTVSLPLADIRVHVQQKNGEVANSNGSDYTILLRSNSIALFVWLDLGSEVNGRFSENGFHIFRGVKIVSIHSEETTTAEIIRQSLSVTTLSDIYVNQKIKTPHFLNQRNDEPELIVY</sequence>
<reference evidence="22" key="1">
    <citation type="submission" date="2025-08" db="UniProtKB">
        <authorList>
            <consortium name="RefSeq"/>
        </authorList>
    </citation>
    <scope>IDENTIFICATION</scope>
    <source>
        <tissue evidence="22">Thorax and Abdomen</tissue>
    </source>
</reference>